<dbReference type="RefSeq" id="WP_170882058.1">
    <property type="nucleotide sequence ID" value="NZ_JABEYA020000001.1"/>
</dbReference>
<dbReference type="Gene3D" id="3.30.1330.230">
    <property type="match status" value="1"/>
</dbReference>
<evidence type="ECO:0000313" key="3">
    <source>
        <dbReference type="Proteomes" id="UP001238540"/>
    </source>
</evidence>
<accession>A0ABT8BWC7</accession>
<gene>
    <name evidence="2" type="ORF">QWZ16_11870</name>
</gene>
<dbReference type="PANTHER" id="PTHR37809:SF1">
    <property type="entry name" value="RIBOSOMAL PROTEIN S12 METHYLTHIOTRANSFERASE ACCESSORY FACTOR YCAO"/>
    <property type="match status" value="1"/>
</dbReference>
<dbReference type="Gene3D" id="3.30.40.250">
    <property type="match status" value="1"/>
</dbReference>
<dbReference type="InterPro" id="IPR003776">
    <property type="entry name" value="YcaO-like_dom"/>
</dbReference>
<dbReference type="PANTHER" id="PTHR37809">
    <property type="entry name" value="RIBOSOMAL PROTEIN S12 METHYLTHIOTRANSFERASE ACCESSORY FACTOR YCAO"/>
    <property type="match status" value="1"/>
</dbReference>
<evidence type="ECO:0000259" key="1">
    <source>
        <dbReference type="PROSITE" id="PS51664"/>
    </source>
</evidence>
<comment type="caution">
    <text evidence="2">The sequence shown here is derived from an EMBL/GenBank/DDBJ whole genome shotgun (WGS) entry which is preliminary data.</text>
</comment>
<name>A0ABT8BWC7_9VIBR</name>
<sequence length="444" mass="50339">MTMTMTMTKQAVYQKASIEAQDILNNFPPLMEENGKKCAPSLHYRTFTFDQTIERLNPFMSLAGITRVADITELDKSCVPVFQCVRPLAMDDEDTFTVFSGKGLNKSQCEVSAIAEGIERYCAESQNYPSHKLIVTSYNKLKQQGHVIHPAQFHCPESSMFDSDEELEWVCATNLMNGESTYVTANVVFYPYQPTQGRALFRYFTTGLATGNNFHESIIHGLYEVIERDAAALNKILRQSPVVPNRSIDNPDAQRIIAELAENGVDVIVRYITQKDVPVPVFSVICEDTKAYDPLFVNGGYGANLNKDIALLTALNEAVASRLGAISGAREDLAKFEQKRELHYQQYKRKYSYWFDKDSRVIDYQDIPSEQYENCIEDMTHLITVLSEAGFKDILLVDLNQAGFPQPVVKMLVPGVERYSFKMECIGQRAKDNYYQIYDKPLIS</sequence>
<protein>
    <submittedName>
        <fullName evidence="2">YcaO-like family protein</fullName>
    </submittedName>
</protein>
<organism evidence="2 3">
    <name type="scientific">Vibrio ostreicida</name>
    <dbReference type="NCBI Taxonomy" id="526588"/>
    <lineage>
        <taxon>Bacteria</taxon>
        <taxon>Pseudomonadati</taxon>
        <taxon>Pseudomonadota</taxon>
        <taxon>Gammaproteobacteria</taxon>
        <taxon>Vibrionales</taxon>
        <taxon>Vibrionaceae</taxon>
        <taxon>Vibrio</taxon>
    </lineage>
</organism>
<dbReference type="Proteomes" id="UP001238540">
    <property type="component" value="Unassembled WGS sequence"/>
</dbReference>
<feature type="domain" description="YcaO" evidence="1">
    <location>
        <begin position="101"/>
        <end position="444"/>
    </location>
</feature>
<keyword evidence="3" id="KW-1185">Reference proteome</keyword>
<dbReference type="Pfam" id="PF02624">
    <property type="entry name" value="YcaO"/>
    <property type="match status" value="1"/>
</dbReference>
<proteinExistence type="predicted"/>
<reference evidence="3" key="1">
    <citation type="journal article" date="2019" name="Int. J. Syst. Evol. Microbiol.">
        <title>The Global Catalogue of Microorganisms (GCM) 10K type strain sequencing project: providing services to taxonomists for standard genome sequencing and annotation.</title>
        <authorList>
            <consortium name="The Broad Institute Genomics Platform"/>
            <consortium name="The Broad Institute Genome Sequencing Center for Infectious Disease"/>
            <person name="Wu L."/>
            <person name="Ma J."/>
        </authorList>
    </citation>
    <scope>NUCLEOTIDE SEQUENCE [LARGE SCALE GENOMIC DNA]</scope>
    <source>
        <strain evidence="3">CECT 7398</strain>
    </source>
</reference>
<dbReference type="Gene3D" id="3.30.160.660">
    <property type="match status" value="1"/>
</dbReference>
<evidence type="ECO:0000313" key="2">
    <source>
        <dbReference type="EMBL" id="MDN3610402.1"/>
    </source>
</evidence>
<dbReference type="EMBL" id="JAUFQC010000001">
    <property type="protein sequence ID" value="MDN3610402.1"/>
    <property type="molecule type" value="Genomic_DNA"/>
</dbReference>
<dbReference type="PROSITE" id="PS51664">
    <property type="entry name" value="YCAO"/>
    <property type="match status" value="1"/>
</dbReference>
<dbReference type="NCBIfam" id="TIGR00702">
    <property type="entry name" value="YcaO-type kinase domain"/>
    <property type="match status" value="1"/>
</dbReference>